<sequence length="141" mass="15926">MEFTFTKYSFVNALWSLIPIFPTWTLIPGVFAAMSLEKITGDCTTGYSIVLWFSAVAAIGMMIFYGYRLDKTLLKTKKEVKRNFRFYSLILYTLLNTAILIMMLGVDLACYGDGQTFLMCIFSGPLASLVLIAFGFLMDLK</sequence>
<feature type="transmembrane region" description="Helical" evidence="1">
    <location>
        <begin position="86"/>
        <end position="104"/>
    </location>
</feature>
<name>A0ABS5D7B9_9FLAO</name>
<organism evidence="2 3">
    <name type="scientific">Flavobacterium erciyesense</name>
    <dbReference type="NCBI Taxonomy" id="2825842"/>
    <lineage>
        <taxon>Bacteria</taxon>
        <taxon>Pseudomonadati</taxon>
        <taxon>Bacteroidota</taxon>
        <taxon>Flavobacteriia</taxon>
        <taxon>Flavobacteriales</taxon>
        <taxon>Flavobacteriaceae</taxon>
        <taxon>Flavobacterium</taxon>
    </lineage>
</organism>
<evidence type="ECO:0000313" key="2">
    <source>
        <dbReference type="EMBL" id="MBQ0909888.1"/>
    </source>
</evidence>
<keyword evidence="3" id="KW-1185">Reference proteome</keyword>
<keyword evidence="1" id="KW-0812">Transmembrane</keyword>
<proteinExistence type="predicted"/>
<dbReference type="Proteomes" id="UP000679008">
    <property type="component" value="Unassembled WGS sequence"/>
</dbReference>
<feature type="transmembrane region" description="Helical" evidence="1">
    <location>
        <begin position="46"/>
        <end position="65"/>
    </location>
</feature>
<accession>A0ABS5D7B9</accession>
<reference evidence="2 3" key="1">
    <citation type="submission" date="2021-04" db="EMBL/GenBank/DDBJ databases">
        <title>Description of novel Flavobacterium sp. F-328.</title>
        <authorList>
            <person name="Saticioglu I.B."/>
        </authorList>
    </citation>
    <scope>NUCLEOTIDE SEQUENCE [LARGE SCALE GENOMIC DNA]</scope>
    <source>
        <strain evidence="2 3">F-328</strain>
    </source>
</reference>
<evidence type="ECO:0000313" key="3">
    <source>
        <dbReference type="Proteomes" id="UP000679008"/>
    </source>
</evidence>
<dbReference type="EMBL" id="JAGPXB010000018">
    <property type="protein sequence ID" value="MBQ0909888.1"/>
    <property type="molecule type" value="Genomic_DNA"/>
</dbReference>
<feature type="transmembrane region" description="Helical" evidence="1">
    <location>
        <begin position="12"/>
        <end position="34"/>
    </location>
</feature>
<keyword evidence="1" id="KW-0472">Membrane</keyword>
<keyword evidence="1" id="KW-1133">Transmembrane helix</keyword>
<gene>
    <name evidence="2" type="ORF">KBJ98_14340</name>
</gene>
<comment type="caution">
    <text evidence="2">The sequence shown here is derived from an EMBL/GenBank/DDBJ whole genome shotgun (WGS) entry which is preliminary data.</text>
</comment>
<protein>
    <submittedName>
        <fullName evidence="2">Uncharacterized protein</fullName>
    </submittedName>
</protein>
<dbReference type="RefSeq" id="WP_210791669.1">
    <property type="nucleotide sequence ID" value="NZ_JAGPXB010000018.1"/>
</dbReference>
<feature type="transmembrane region" description="Helical" evidence="1">
    <location>
        <begin position="116"/>
        <end position="137"/>
    </location>
</feature>
<evidence type="ECO:0000256" key="1">
    <source>
        <dbReference type="SAM" id="Phobius"/>
    </source>
</evidence>